<dbReference type="SUPFAM" id="SSF103084">
    <property type="entry name" value="Holliday junction resolvase RusA"/>
    <property type="match status" value="1"/>
</dbReference>
<dbReference type="InterPro" id="IPR008822">
    <property type="entry name" value="Endonuclease_RusA-like"/>
</dbReference>
<gene>
    <name evidence="1" type="ORF">QNH24_11895</name>
</gene>
<dbReference type="AlphaFoldDB" id="A0AAX3X110"/>
<dbReference type="EMBL" id="CP126101">
    <property type="protein sequence ID" value="WHY53903.1"/>
    <property type="molecule type" value="Genomic_DNA"/>
</dbReference>
<dbReference type="GO" id="GO:0000287">
    <property type="term" value="F:magnesium ion binding"/>
    <property type="evidence" value="ECO:0007669"/>
    <property type="project" value="InterPro"/>
</dbReference>
<name>A0AAX3X110_9BACI</name>
<dbReference type="Pfam" id="PF05866">
    <property type="entry name" value="RusA"/>
    <property type="match status" value="1"/>
</dbReference>
<dbReference type="Gene3D" id="3.30.1330.70">
    <property type="entry name" value="Holliday junction resolvase RusA"/>
    <property type="match status" value="1"/>
</dbReference>
<evidence type="ECO:0000313" key="2">
    <source>
        <dbReference type="Proteomes" id="UP001178322"/>
    </source>
</evidence>
<sequence>MNILTFEIPGDVQAQQRPRVTKFGTFDPKESKDYKSFVRLVASQIAPDELITEEIKLSIIVYRKIPKSFSKKKHQQAVDGVLRPTTKPDIDNLVKGIKDGLSKFLWYDDSQVTELVARKLYSDNPRAEVTIEW</sequence>
<evidence type="ECO:0000313" key="1">
    <source>
        <dbReference type="EMBL" id="WHY53903.1"/>
    </source>
</evidence>
<reference evidence="1" key="1">
    <citation type="submission" date="2023-05" db="EMBL/GenBank/DDBJ databases">
        <title>Comparative genomics of Bacillaceae isolates and their secondary metabolite potential.</title>
        <authorList>
            <person name="Song L."/>
            <person name="Nielsen L.J."/>
            <person name="Mohite O."/>
            <person name="Xu X."/>
            <person name="Weber T."/>
            <person name="Kovacs A.T."/>
        </authorList>
    </citation>
    <scope>NUCLEOTIDE SEQUENCE</scope>
    <source>
        <strain evidence="1">LY1</strain>
    </source>
</reference>
<organism evidence="1 2">
    <name type="scientific">Lysinibacillus pakistanensis</name>
    <dbReference type="NCBI Taxonomy" id="759811"/>
    <lineage>
        <taxon>Bacteria</taxon>
        <taxon>Bacillati</taxon>
        <taxon>Bacillota</taxon>
        <taxon>Bacilli</taxon>
        <taxon>Bacillales</taxon>
        <taxon>Bacillaceae</taxon>
        <taxon>Lysinibacillus</taxon>
    </lineage>
</organism>
<proteinExistence type="predicted"/>
<dbReference type="GO" id="GO:0006281">
    <property type="term" value="P:DNA repair"/>
    <property type="evidence" value="ECO:0007669"/>
    <property type="project" value="InterPro"/>
</dbReference>
<dbReference type="RefSeq" id="WP_283872411.1">
    <property type="nucleotide sequence ID" value="NZ_CP126101.1"/>
</dbReference>
<dbReference type="InterPro" id="IPR036614">
    <property type="entry name" value="RusA-like_sf"/>
</dbReference>
<dbReference type="Proteomes" id="UP001178322">
    <property type="component" value="Chromosome"/>
</dbReference>
<protein>
    <submittedName>
        <fullName evidence="1">RusA family crossover junction endodeoxyribonuclease</fullName>
    </submittedName>
</protein>
<accession>A0AAX3X110</accession>
<dbReference type="GO" id="GO:0006310">
    <property type="term" value="P:DNA recombination"/>
    <property type="evidence" value="ECO:0007669"/>
    <property type="project" value="InterPro"/>
</dbReference>